<protein>
    <recommendedName>
        <fullName evidence="1">CRISPR system ring nuclease SSO1393-like domain-containing protein</fullName>
    </recommendedName>
</protein>
<dbReference type="OrthoDB" id="43371at2157"/>
<accession>A0A8F5BP87</accession>
<evidence type="ECO:0000313" key="3">
    <source>
        <dbReference type="Proteomes" id="UP000694018"/>
    </source>
</evidence>
<dbReference type="KEGG" id="sshi:J5U23_01708"/>
<dbReference type="NCBIfam" id="TIGR02619">
    <property type="entry name" value="putative CRISPR-associated protein, APE2256 family"/>
    <property type="match status" value="1"/>
</dbReference>
<dbReference type="RefSeq" id="WP_218265850.1">
    <property type="nucleotide sequence ID" value="NZ_CP077717.1"/>
</dbReference>
<gene>
    <name evidence="2" type="ORF">J5U23_01708</name>
</gene>
<dbReference type="Pfam" id="PF09651">
    <property type="entry name" value="Cas_APE2256"/>
    <property type="match status" value="1"/>
</dbReference>
<dbReference type="Proteomes" id="UP000694018">
    <property type="component" value="Chromosome"/>
</dbReference>
<dbReference type="InterPro" id="IPR013442">
    <property type="entry name" value="SSO1393-like"/>
</dbReference>
<dbReference type="GeneID" id="65563246"/>
<feature type="domain" description="CRISPR system ring nuclease SSO1393-like" evidence="1">
    <location>
        <begin position="68"/>
        <end position="201"/>
    </location>
</feature>
<proteinExistence type="predicted"/>
<organism evidence="2 3">
    <name type="scientific">Saccharolobus shibatae (strain ATCC 51178 / DSM 5389 / JCM 8931 / NBRC 15437 / B12)</name>
    <name type="common">Sulfolobus shibatae</name>
    <dbReference type="NCBI Taxonomy" id="523848"/>
    <lineage>
        <taxon>Archaea</taxon>
        <taxon>Thermoproteota</taxon>
        <taxon>Thermoprotei</taxon>
        <taxon>Sulfolobales</taxon>
        <taxon>Sulfolobaceae</taxon>
        <taxon>Saccharolobus</taxon>
    </lineage>
</organism>
<sequence length="318" mass="36841">MKVHLSAVGTSVLRNSSKDPKIKDRLSSLGLENWDSLSLDDKKQRMIIEYRNELLEYLKNYIRENGEKASAELSALLKAFRKFNHTLEDTKIFLYYTNSPNSELAGEAIRYYLNELGYKDVVLAEVTKINSESNFYEGTVDLFDKVITKLIDWKNNGYEIFINTTSGFKSETIFISIAGLMLESTLYYLHESFNDIIILPSPPISIKPNYVKIIKRLKEEGYVVPLSRAEKIFSSDIMRRLEELAIIERKEGAIRLRDWSRKFIDNFYKETDISKGYKIVTEDGKEIVVANGEELDKELRKLEGKKYRIEPIGSIKVR</sequence>
<evidence type="ECO:0000259" key="1">
    <source>
        <dbReference type="Pfam" id="PF09651"/>
    </source>
</evidence>
<dbReference type="AlphaFoldDB" id="A0A8F5BP87"/>
<evidence type="ECO:0000313" key="2">
    <source>
        <dbReference type="EMBL" id="QXJ28839.1"/>
    </source>
</evidence>
<reference evidence="2" key="1">
    <citation type="journal article" date="2021" name="Environ. Microbiol.">
        <title>New insights into the diversity and evolution of the archaeal mobilome from three complete genomes of Saccharolobus shibatae.</title>
        <authorList>
            <person name="Medvedeva S."/>
            <person name="Brandt D."/>
            <person name="Cvirkaite-Krupovic V."/>
            <person name="Liu Y."/>
            <person name="Severinov K."/>
            <person name="Ishino S."/>
            <person name="Ishino Y."/>
            <person name="Prangishvili D."/>
            <person name="Kalinowski J."/>
            <person name="Krupovic M."/>
        </authorList>
    </citation>
    <scope>NUCLEOTIDE SEQUENCE</scope>
    <source>
        <strain evidence="2">B12</strain>
    </source>
</reference>
<name>A0A8F5BP87_SACSH</name>
<dbReference type="EMBL" id="CP077717">
    <property type="protein sequence ID" value="QXJ28839.1"/>
    <property type="molecule type" value="Genomic_DNA"/>
</dbReference>